<dbReference type="AlphaFoldDB" id="S2RN01"/>
<protein>
    <submittedName>
        <fullName evidence="1">Putative RNA pseudouridine synthase YlyB</fullName>
    </submittedName>
</protein>
<evidence type="ECO:0000313" key="1">
    <source>
        <dbReference type="EMBL" id="EPC72906.1"/>
    </source>
</evidence>
<comment type="caution">
    <text evidence="1">The sequence shown here is derived from an EMBL/GenBank/DDBJ whole genome shotgun (WGS) entry which is preliminary data.</text>
</comment>
<dbReference type="EMBL" id="ANKC01001007">
    <property type="protein sequence ID" value="EPC72906.1"/>
    <property type="molecule type" value="Genomic_DNA"/>
</dbReference>
<dbReference type="Proteomes" id="UP000014243">
    <property type="component" value="Unassembled WGS sequence"/>
</dbReference>
<name>S2RN01_LACPA</name>
<feature type="non-terminal residue" evidence="1">
    <location>
        <position position="49"/>
    </location>
</feature>
<gene>
    <name evidence="1" type="ORF">Lpp126_13991</name>
</gene>
<sequence length="49" mass="5517">MTSTFTITTEQGRIDKVITAHETTHTRSQVQKMVARWLGDGQWAANQGQ</sequence>
<evidence type="ECO:0000313" key="2">
    <source>
        <dbReference type="Proteomes" id="UP000014243"/>
    </source>
</evidence>
<organism evidence="1 2">
    <name type="scientific">Lacticaseibacillus paracasei subsp. paracasei Lpp126</name>
    <dbReference type="NCBI Taxonomy" id="1256206"/>
    <lineage>
        <taxon>Bacteria</taxon>
        <taxon>Bacillati</taxon>
        <taxon>Bacillota</taxon>
        <taxon>Bacilli</taxon>
        <taxon>Lactobacillales</taxon>
        <taxon>Lactobacillaceae</taxon>
        <taxon>Lacticaseibacillus</taxon>
    </lineage>
</organism>
<proteinExistence type="predicted"/>
<accession>S2RN01</accession>
<reference evidence="1 2" key="1">
    <citation type="journal article" date="2013" name="PLoS ONE">
        <title>Lactobacillus paracasei comparative genomics: towards species pan-genome definition and exploitation of diversity.</title>
        <authorList>
            <person name="Smokvina T."/>
            <person name="Wels M."/>
            <person name="Polka J."/>
            <person name="Chervaux C."/>
            <person name="Brisse S."/>
            <person name="Boekhorst J."/>
            <person name="van Hylckama Vlieg J.E."/>
            <person name="Siezen R.J."/>
        </authorList>
    </citation>
    <scope>NUCLEOTIDE SEQUENCE [LARGE SCALE GENOMIC DNA]</scope>
    <source>
        <strain evidence="1 2">Lpp126</strain>
    </source>
</reference>